<comment type="caution">
    <text evidence="7">The sequence shown here is derived from an EMBL/GenBank/DDBJ whole genome shotgun (WGS) entry which is preliminary data.</text>
</comment>
<feature type="transmembrane region" description="Helical" evidence="5">
    <location>
        <begin position="283"/>
        <end position="304"/>
    </location>
</feature>
<feature type="compositionally biased region" description="Low complexity" evidence="6">
    <location>
        <begin position="961"/>
        <end position="976"/>
    </location>
</feature>
<keyword evidence="3 5" id="KW-1133">Transmembrane helix</keyword>
<evidence type="ECO:0000313" key="7">
    <source>
        <dbReference type="EMBL" id="MFM2719454.1"/>
    </source>
</evidence>
<dbReference type="HAMAP" id="MF_01600">
    <property type="entry name" value="UPF0182"/>
    <property type="match status" value="1"/>
</dbReference>
<feature type="transmembrane region" description="Helical" evidence="5">
    <location>
        <begin position="19"/>
        <end position="40"/>
    </location>
</feature>
<comment type="similarity">
    <text evidence="5">Belongs to the UPF0182 family.</text>
</comment>
<gene>
    <name evidence="7" type="ORF">P5G46_02950</name>
</gene>
<feature type="transmembrane region" description="Helical" evidence="5">
    <location>
        <begin position="211"/>
        <end position="228"/>
    </location>
</feature>
<keyword evidence="8" id="KW-1185">Reference proteome</keyword>
<dbReference type="PANTHER" id="PTHR39344">
    <property type="entry name" value="UPF0182 PROTEIN SLL1060"/>
    <property type="match status" value="1"/>
</dbReference>
<evidence type="ECO:0000256" key="3">
    <source>
        <dbReference type="ARBA" id="ARBA00022989"/>
    </source>
</evidence>
<feature type="transmembrane region" description="Helical" evidence="5">
    <location>
        <begin position="165"/>
        <end position="191"/>
    </location>
</feature>
<feature type="region of interest" description="Disordered" evidence="6">
    <location>
        <begin position="882"/>
        <end position="913"/>
    </location>
</feature>
<dbReference type="InterPro" id="IPR005372">
    <property type="entry name" value="UPF0182"/>
</dbReference>
<dbReference type="Pfam" id="PF03699">
    <property type="entry name" value="UPF0182"/>
    <property type="match status" value="1"/>
</dbReference>
<name>A0ABW9GDL1_9MICO</name>
<feature type="transmembrane region" description="Helical" evidence="5">
    <location>
        <begin position="112"/>
        <end position="133"/>
    </location>
</feature>
<sequence>MTTTSAPNQATPPNRSRRIISISLAVIAALVVAFFVFASLYADWMWFSQLGFTEVLTTQWIARTVMFVIGFLAMAVPVWGVIQLAYRLRPVYARLSSQLDRYQEVVEPLRRLAMWGIPVFFGFFAGFAASAQWETTWLWANGVATATTDPQFGLDTGFYLFGLPFYTTVLGFASAVVLVCLLLTAVVSYLYGSVRVGQRELRISKSARIQLAVLAGVYLLLQGASLWLDRYATLINQEDRITGPGYVGVNAVIPGQTILAIAAVIVAIAFFVTAVIGRWRYPLIATALLVVSAVVVGAAIPWAVTTFQVRPNQLALESQYYQRNIDSTKAAYGIDNVEKENFEATTTAQAGQLRNDAASTAQLRIMDPAIIGPTVRQLEQYRAYYQFANPLDVDRYQINGQTQDAVVALRELNIDQLGDAATWQNTTLVYTHGYGMVAAAGNERTDDGDPVFLEQAIPGTGFLTDLNYEPRVYFGEQSPPYSIVGGPEGGEDIELDYPIGADGGTETRTTFRGDGGPSVGNVFSRLIYALKFQSEQILFSDYVNADSQILYDRNPKERVQKVAPYLTLDSDPYPTVVDGRIKWVIDGYTTSANYPYSSSVSLSRAITDSNTPSPTYSLDNINYIRNSVKATVDAYDGKVTLYAWDDEDPILQAWQKVYPSSLQPWSEMSADLMSHVRYPTDLMKVQRSMLGVYHVDDARSFFQQDNRWTTPNDPQDPNTLQPPYYLTMKMPSQDAPSYSMFTSFIPASQGGQARNVLTGYLAVDSNAGDQQGTKRDDYGRLRMLVIDAATTVPGPGQVQNTFDSDTAVSSQINILQQGQSQVLNGNLLTLPVGGGLLYVQPVFVQSSGGTQLPQLRRVLVAFGDKIAFENTLSEALDSLFGGDSGADTGDEAVTPSEPGDAGDGATPTPDAPAGDYAAALAEAQAALTARQAALTAGDLAEFATQDERLTAAVQRLIELQGQTAGTAPTDGAAETPAPTPAG</sequence>
<evidence type="ECO:0000313" key="8">
    <source>
        <dbReference type="Proteomes" id="UP001630303"/>
    </source>
</evidence>
<dbReference type="RefSeq" id="WP_408904951.1">
    <property type="nucleotide sequence ID" value="NZ_JAROCE010000001.1"/>
</dbReference>
<keyword evidence="2 5" id="KW-0812">Transmembrane</keyword>
<dbReference type="PANTHER" id="PTHR39344:SF1">
    <property type="entry name" value="UPF0182 PROTEIN SLL1060"/>
    <property type="match status" value="1"/>
</dbReference>
<feature type="transmembrane region" description="Helical" evidence="5">
    <location>
        <begin position="60"/>
        <end position="86"/>
    </location>
</feature>
<organism evidence="7 8">
    <name type="scientific">Microbacterium mcarthurae</name>
    <dbReference type="NCBI Taxonomy" id="3035918"/>
    <lineage>
        <taxon>Bacteria</taxon>
        <taxon>Bacillati</taxon>
        <taxon>Actinomycetota</taxon>
        <taxon>Actinomycetes</taxon>
        <taxon>Micrococcales</taxon>
        <taxon>Microbacteriaceae</taxon>
        <taxon>Microbacterium</taxon>
    </lineage>
</organism>
<comment type="subcellular location">
    <subcellularLocation>
        <location evidence="5">Cell membrane</location>
        <topology evidence="5">Multi-pass membrane protein</topology>
    </subcellularLocation>
</comment>
<accession>A0ABW9GDL1</accession>
<evidence type="ECO:0000256" key="2">
    <source>
        <dbReference type="ARBA" id="ARBA00022692"/>
    </source>
</evidence>
<feature type="transmembrane region" description="Helical" evidence="5">
    <location>
        <begin position="257"/>
        <end position="276"/>
    </location>
</feature>
<protein>
    <recommendedName>
        <fullName evidence="5">UPF0182 protein P5G46_02950</fullName>
    </recommendedName>
</protein>
<evidence type="ECO:0000256" key="6">
    <source>
        <dbReference type="SAM" id="MobiDB-lite"/>
    </source>
</evidence>
<keyword evidence="4 5" id="KW-0472">Membrane</keyword>
<keyword evidence="1 5" id="KW-1003">Cell membrane</keyword>
<feature type="region of interest" description="Disordered" evidence="6">
    <location>
        <begin position="960"/>
        <end position="982"/>
    </location>
</feature>
<evidence type="ECO:0000256" key="1">
    <source>
        <dbReference type="ARBA" id="ARBA00022475"/>
    </source>
</evidence>
<proteinExistence type="inferred from homology"/>
<evidence type="ECO:0000256" key="4">
    <source>
        <dbReference type="ARBA" id="ARBA00023136"/>
    </source>
</evidence>
<dbReference type="EMBL" id="JAROCE010000001">
    <property type="protein sequence ID" value="MFM2719454.1"/>
    <property type="molecule type" value="Genomic_DNA"/>
</dbReference>
<feature type="compositionally biased region" description="Low complexity" evidence="6">
    <location>
        <begin position="903"/>
        <end position="913"/>
    </location>
</feature>
<dbReference type="Proteomes" id="UP001630303">
    <property type="component" value="Unassembled WGS sequence"/>
</dbReference>
<reference evidence="7 8" key="1">
    <citation type="submission" date="2023-03" db="EMBL/GenBank/DDBJ databases">
        <title>MT1 and MT2 Draft Genomes of Novel Species.</title>
        <authorList>
            <person name="Venkateswaran K."/>
        </authorList>
    </citation>
    <scope>NUCLEOTIDE SEQUENCE [LARGE SCALE GENOMIC DNA]</scope>
    <source>
        <strain evidence="7 8">IF8SW-P5</strain>
    </source>
</reference>
<evidence type="ECO:0000256" key="5">
    <source>
        <dbReference type="HAMAP-Rule" id="MF_01600"/>
    </source>
</evidence>